<accession>A0A167LPR6</accession>
<name>A0A167LPR6_CALVF</name>
<sequence length="361" mass="41795">MSATTTNGTEAKPQIDLKKGFSYKFDAKKHGLKFLSQEDADHFLEKGYVVLRGAIPEPHLKMAKETVWVRLGMDEKDKNTWTREEIHMPRHKAWHAKEFAPKVWGAMCELMGGEERVDYKTATWGDSFICNLGNPEYDVNEVIDPRDLGPWHVDGDWFRHFLDAENQALECLVLYSDVEERAGPTYIATDGIGKVAKWLLEHPEGSEDMCDPEGSGNRVVPQFVRECKDFVTLTGKTGDVFLAHFLTPHSRSRNHIRNSRFIINPFVSFAEPQQLKRENPDDYSLIELKTLKDLDCEWIDFKPTRERYRFLPRTKAKKDALIQEELQRIKEWEKNTGSRYESMHENGIVYWQAPIMGLSEA</sequence>
<proteinExistence type="predicted"/>
<dbReference type="Gene3D" id="2.60.120.620">
    <property type="entry name" value="q2cbj1_9rhob like domain"/>
    <property type="match status" value="1"/>
</dbReference>
<protein>
    <recommendedName>
        <fullName evidence="3">Clavaminate synthase-like protein</fullName>
    </recommendedName>
</protein>
<keyword evidence="2" id="KW-1185">Reference proteome</keyword>
<gene>
    <name evidence="1" type="ORF">CALVIDRAFT_598616</name>
</gene>
<dbReference type="SUPFAM" id="SSF51197">
    <property type="entry name" value="Clavaminate synthase-like"/>
    <property type="match status" value="1"/>
</dbReference>
<dbReference type="OrthoDB" id="3335725at2759"/>
<dbReference type="EMBL" id="KV417286">
    <property type="protein sequence ID" value="KZO95905.1"/>
    <property type="molecule type" value="Genomic_DNA"/>
</dbReference>
<organism evidence="1 2">
    <name type="scientific">Calocera viscosa (strain TUFC12733)</name>
    <dbReference type="NCBI Taxonomy" id="1330018"/>
    <lineage>
        <taxon>Eukaryota</taxon>
        <taxon>Fungi</taxon>
        <taxon>Dikarya</taxon>
        <taxon>Basidiomycota</taxon>
        <taxon>Agaricomycotina</taxon>
        <taxon>Dacrymycetes</taxon>
        <taxon>Dacrymycetales</taxon>
        <taxon>Dacrymycetaceae</taxon>
        <taxon>Calocera</taxon>
    </lineage>
</organism>
<dbReference type="Proteomes" id="UP000076738">
    <property type="component" value="Unassembled WGS sequence"/>
</dbReference>
<reference evidence="1 2" key="1">
    <citation type="journal article" date="2016" name="Mol. Biol. Evol.">
        <title>Comparative Genomics of Early-Diverging Mushroom-Forming Fungi Provides Insights into the Origins of Lignocellulose Decay Capabilities.</title>
        <authorList>
            <person name="Nagy L.G."/>
            <person name="Riley R."/>
            <person name="Tritt A."/>
            <person name="Adam C."/>
            <person name="Daum C."/>
            <person name="Floudas D."/>
            <person name="Sun H."/>
            <person name="Yadav J.S."/>
            <person name="Pangilinan J."/>
            <person name="Larsson K.H."/>
            <person name="Matsuura K."/>
            <person name="Barry K."/>
            <person name="Labutti K."/>
            <person name="Kuo R."/>
            <person name="Ohm R.A."/>
            <person name="Bhattacharya S.S."/>
            <person name="Shirouzu T."/>
            <person name="Yoshinaga Y."/>
            <person name="Martin F.M."/>
            <person name="Grigoriev I.V."/>
            <person name="Hibbett D.S."/>
        </authorList>
    </citation>
    <scope>NUCLEOTIDE SEQUENCE [LARGE SCALE GENOMIC DNA]</scope>
    <source>
        <strain evidence="1 2">TUFC12733</strain>
    </source>
</reference>
<evidence type="ECO:0000313" key="2">
    <source>
        <dbReference type="Proteomes" id="UP000076738"/>
    </source>
</evidence>
<evidence type="ECO:0008006" key="3">
    <source>
        <dbReference type="Google" id="ProtNLM"/>
    </source>
</evidence>
<dbReference type="AlphaFoldDB" id="A0A167LPR6"/>
<evidence type="ECO:0000313" key="1">
    <source>
        <dbReference type="EMBL" id="KZO95905.1"/>
    </source>
</evidence>